<dbReference type="RefSeq" id="WP_262432820.1">
    <property type="nucleotide sequence ID" value="NZ_JACRTE010000058.1"/>
</dbReference>
<proteinExistence type="predicted"/>
<reference evidence="1" key="1">
    <citation type="submission" date="2020-08" db="EMBL/GenBank/DDBJ databases">
        <title>Genome public.</title>
        <authorList>
            <person name="Liu C."/>
            <person name="Sun Q."/>
        </authorList>
    </citation>
    <scope>NUCLEOTIDE SEQUENCE</scope>
    <source>
        <strain evidence="1">NSJ-50</strain>
    </source>
</reference>
<evidence type="ECO:0000313" key="1">
    <source>
        <dbReference type="EMBL" id="MBC8597558.1"/>
    </source>
</evidence>
<name>A0A926F831_9FIRM</name>
<dbReference type="EMBL" id="JACRTE010000104">
    <property type="protein sequence ID" value="MBC8597621.1"/>
    <property type="molecule type" value="Genomic_DNA"/>
</dbReference>
<dbReference type="EMBL" id="JACRTE010000058">
    <property type="protein sequence ID" value="MBC8597558.1"/>
    <property type="molecule type" value="Genomic_DNA"/>
</dbReference>
<evidence type="ECO:0000313" key="2">
    <source>
        <dbReference type="EMBL" id="MBC8597621.1"/>
    </source>
</evidence>
<sequence>RMLAGMETGLAEDDLTEDGVIDDKILCLIINAKFIEKYGISGYKDKRKRKQTYVNNPMNRRQKTYSYKGQTIRIK</sequence>
<protein>
    <submittedName>
        <fullName evidence="1">Uncharacterized protein</fullName>
    </submittedName>
</protein>
<keyword evidence="3" id="KW-1185">Reference proteome</keyword>
<organism evidence="1 3">
    <name type="scientific">Qingrenia yutianensis</name>
    <dbReference type="NCBI Taxonomy" id="2763676"/>
    <lineage>
        <taxon>Bacteria</taxon>
        <taxon>Bacillati</taxon>
        <taxon>Bacillota</taxon>
        <taxon>Clostridia</taxon>
        <taxon>Eubacteriales</taxon>
        <taxon>Oscillospiraceae</taxon>
        <taxon>Qingrenia</taxon>
    </lineage>
</organism>
<comment type="caution">
    <text evidence="1">The sequence shown here is derived from an EMBL/GenBank/DDBJ whole genome shotgun (WGS) entry which is preliminary data.</text>
</comment>
<dbReference type="Proteomes" id="UP000647416">
    <property type="component" value="Unassembled WGS sequence"/>
</dbReference>
<dbReference type="AlphaFoldDB" id="A0A926F831"/>
<accession>A0A926F831</accession>
<feature type="non-terminal residue" evidence="1">
    <location>
        <position position="1"/>
    </location>
</feature>
<gene>
    <name evidence="1" type="ORF">H8706_11910</name>
    <name evidence="2" type="ORF">H8706_12260</name>
</gene>
<evidence type="ECO:0000313" key="3">
    <source>
        <dbReference type="Proteomes" id="UP000647416"/>
    </source>
</evidence>